<evidence type="ECO:0000256" key="4">
    <source>
        <dbReference type="ARBA" id="ARBA00022840"/>
    </source>
</evidence>
<feature type="region of interest" description="Disordered" evidence="8">
    <location>
        <begin position="319"/>
        <end position="360"/>
    </location>
</feature>
<name>A0ABP0KQ81_9DINO</name>
<dbReference type="InterPro" id="IPR011035">
    <property type="entry name" value="Ribosomal_bL25/Gln-tRNA_synth"/>
</dbReference>
<dbReference type="Gene3D" id="2.40.240.10">
    <property type="entry name" value="Ribosomal Protein L25, Chain P"/>
    <property type="match status" value="1"/>
</dbReference>
<dbReference type="Pfam" id="PF20974">
    <property type="entry name" value="tRNA-synt_1c_C2"/>
    <property type="match status" value="1"/>
</dbReference>
<dbReference type="InterPro" id="IPR020056">
    <property type="entry name" value="Rbsml_bL25/Gln-tRNA_synth_N"/>
</dbReference>
<dbReference type="PANTHER" id="PTHR43097:SF5">
    <property type="entry name" value="GLUTAMATE--TRNA LIGASE"/>
    <property type="match status" value="1"/>
</dbReference>
<organism evidence="10 11">
    <name type="scientific">Durusdinium trenchii</name>
    <dbReference type="NCBI Taxonomy" id="1381693"/>
    <lineage>
        <taxon>Eukaryota</taxon>
        <taxon>Sar</taxon>
        <taxon>Alveolata</taxon>
        <taxon>Dinophyceae</taxon>
        <taxon>Suessiales</taxon>
        <taxon>Symbiodiniaceae</taxon>
        <taxon>Durusdinium</taxon>
    </lineage>
</organism>
<dbReference type="CDD" id="cd10289">
    <property type="entry name" value="GST_C_AaRS_like"/>
    <property type="match status" value="1"/>
</dbReference>
<dbReference type="Gene3D" id="1.20.1050.130">
    <property type="match status" value="1"/>
</dbReference>
<comment type="caution">
    <text evidence="10">The sequence shown here is derived from an EMBL/GenBank/DDBJ whole genome shotgun (WGS) entry which is preliminary data.</text>
</comment>
<dbReference type="Pfam" id="PF03950">
    <property type="entry name" value="tRNA-synt_1c_C"/>
    <property type="match status" value="1"/>
</dbReference>
<dbReference type="InterPro" id="IPR004046">
    <property type="entry name" value="GST_C"/>
</dbReference>
<dbReference type="InterPro" id="IPR036282">
    <property type="entry name" value="Glutathione-S-Trfase_C_sf"/>
</dbReference>
<dbReference type="EMBL" id="CAXAMM010012441">
    <property type="protein sequence ID" value="CAK9028868.1"/>
    <property type="molecule type" value="Genomic_DNA"/>
</dbReference>
<evidence type="ECO:0000256" key="1">
    <source>
        <dbReference type="ARBA" id="ARBA00022490"/>
    </source>
</evidence>
<dbReference type="InterPro" id="IPR020058">
    <property type="entry name" value="Glu/Gln-tRNA-synth_Ib_cat-dom"/>
</dbReference>
<evidence type="ECO:0000256" key="5">
    <source>
        <dbReference type="ARBA" id="ARBA00022917"/>
    </source>
</evidence>
<dbReference type="PRINTS" id="PR00987">
    <property type="entry name" value="TRNASYNTHGLU"/>
</dbReference>
<dbReference type="InterPro" id="IPR010987">
    <property type="entry name" value="Glutathione-S-Trfase_C-like"/>
</dbReference>
<dbReference type="Gene3D" id="3.40.50.620">
    <property type="entry name" value="HUPs"/>
    <property type="match status" value="1"/>
</dbReference>
<feature type="compositionally biased region" description="Basic and acidic residues" evidence="8">
    <location>
        <begin position="319"/>
        <end position="328"/>
    </location>
</feature>
<keyword evidence="5 7" id="KW-0648">Protein biosynthesis</keyword>
<dbReference type="SUPFAM" id="SSF47616">
    <property type="entry name" value="GST C-terminal domain-like"/>
    <property type="match status" value="1"/>
</dbReference>
<evidence type="ECO:0000259" key="9">
    <source>
        <dbReference type="PROSITE" id="PS50405"/>
    </source>
</evidence>
<dbReference type="InterPro" id="IPR049437">
    <property type="entry name" value="tRNA-synt_1c_C2"/>
</dbReference>
<keyword evidence="6 7" id="KW-0030">Aminoacyl-tRNA synthetase</keyword>
<dbReference type="InterPro" id="IPR014729">
    <property type="entry name" value="Rossmann-like_a/b/a_fold"/>
</dbReference>
<dbReference type="PROSITE" id="PS50405">
    <property type="entry name" value="GST_CTER"/>
    <property type="match status" value="1"/>
</dbReference>
<evidence type="ECO:0000313" key="10">
    <source>
        <dbReference type="EMBL" id="CAK9028868.1"/>
    </source>
</evidence>
<feature type="domain" description="GST C-terminal" evidence="9">
    <location>
        <begin position="156"/>
        <end position="312"/>
    </location>
</feature>
<reference evidence="10 11" key="1">
    <citation type="submission" date="2024-02" db="EMBL/GenBank/DDBJ databases">
        <authorList>
            <person name="Chen Y."/>
            <person name="Shah S."/>
            <person name="Dougan E. K."/>
            <person name="Thang M."/>
            <person name="Chan C."/>
        </authorList>
    </citation>
    <scope>NUCLEOTIDE SEQUENCE [LARGE SCALE GENOMIC DNA]</scope>
</reference>
<protein>
    <submittedName>
        <fullName evidence="10">Bifunctional glutamate/proline--tRNA ligase (Bifunctional aminoacyl-tRNA synthetase)</fullName>
    </submittedName>
</protein>
<dbReference type="InterPro" id="IPR020059">
    <property type="entry name" value="Glu/Gln-tRNA-synth_Ib_codon-bd"/>
</dbReference>
<dbReference type="GO" id="GO:0016874">
    <property type="term" value="F:ligase activity"/>
    <property type="evidence" value="ECO:0007669"/>
    <property type="project" value="UniProtKB-KW"/>
</dbReference>
<dbReference type="SUPFAM" id="SSF52374">
    <property type="entry name" value="Nucleotidylyl transferase"/>
    <property type="match status" value="1"/>
</dbReference>
<proteinExistence type="inferred from homology"/>
<keyword evidence="11" id="KW-1185">Reference proteome</keyword>
<dbReference type="Proteomes" id="UP001642464">
    <property type="component" value="Unassembled WGS sequence"/>
</dbReference>
<evidence type="ECO:0000256" key="6">
    <source>
        <dbReference type="ARBA" id="ARBA00023146"/>
    </source>
</evidence>
<evidence type="ECO:0000256" key="3">
    <source>
        <dbReference type="ARBA" id="ARBA00022741"/>
    </source>
</evidence>
<gene>
    <name evidence="10" type="ORF">SCF082_LOCUS18543</name>
</gene>
<dbReference type="Pfam" id="PF00749">
    <property type="entry name" value="tRNA-synt_1c"/>
    <property type="match status" value="2"/>
</dbReference>
<dbReference type="InterPro" id="IPR000924">
    <property type="entry name" value="Glu/Gln-tRNA-synth"/>
</dbReference>
<evidence type="ECO:0000313" key="11">
    <source>
        <dbReference type="Proteomes" id="UP001642464"/>
    </source>
</evidence>
<keyword evidence="3 7" id="KW-0547">Nucleotide-binding</keyword>
<feature type="compositionally biased region" description="Low complexity" evidence="8">
    <location>
        <begin position="106"/>
        <end position="121"/>
    </location>
</feature>
<comment type="similarity">
    <text evidence="7">Belongs to the class-I aminoacyl-tRNA synthetase family.</text>
</comment>
<dbReference type="SUPFAM" id="SSF50715">
    <property type="entry name" value="Ribosomal protein L25-like"/>
    <property type="match status" value="1"/>
</dbReference>
<keyword evidence="1" id="KW-0963">Cytoplasm</keyword>
<dbReference type="InterPro" id="IPR050132">
    <property type="entry name" value="Gln/Glu-tRNA_Ligase"/>
</dbReference>
<keyword evidence="2 7" id="KW-0436">Ligase</keyword>
<evidence type="ECO:0000256" key="7">
    <source>
        <dbReference type="RuleBase" id="RU363037"/>
    </source>
</evidence>
<dbReference type="Pfam" id="PF00043">
    <property type="entry name" value="GST_C"/>
    <property type="match status" value="1"/>
</dbReference>
<feature type="region of interest" description="Disordered" evidence="8">
    <location>
        <begin position="88"/>
        <end position="138"/>
    </location>
</feature>
<feature type="compositionally biased region" description="Basic and acidic residues" evidence="8">
    <location>
        <begin position="88"/>
        <end position="100"/>
    </location>
</feature>
<dbReference type="PANTHER" id="PTHR43097">
    <property type="entry name" value="GLUTAMINE-TRNA LIGASE"/>
    <property type="match status" value="1"/>
</dbReference>
<sequence>MEEVTALRTQAGAAGDKVRELKAAGGDFEAAVEELKAVKEKLVAAVNVVLPDKQKALEELKASNGAAQDIAAAEAVVADLQGLLPEDKAAKKKREREEAKKKKKAAAAAAGGTKDQSKQQQKGGGGGKDAKKGGVKATQAPTVTPAAVGPLSDARFPIAALVAKMVSGSKMQVISPLAETKLDNGSVLRGDITVARYISQQSGCLYGQDAVSPELEAADIEQWVELAQTYPMGSAEVCKMLDQHLRTHTYLVGSALSLADLAVWAALVRAWQGSTSAPVEFTQLSRWMAMCFTLNGAGMASGMYSKHLAKLASGTAPKSADKEAEKKANASGAGVPKSSHEGKKVKHKTKMPPLDGGEEGKVVTRFPPEPSGHLHIGHVKAIFLNKYYADRYNGKMLIRFDDTNPELEKVEFEEGILHDLEALGVDISGVSHTSDHFEFILKCAIRLIKQGDAFMDDTPQEQMSQERRAAIDSKRRNLSLSENLARFMGMVFGADSAPLRAPTYDVELSEADLALLKAEGAVLKDWCLRAKIDMQHKNQTLRDPVLFRSNDLPHARTKNTYMAYPTYDLACPIVDSIEGVTHALRDIQYRDRVPLYAWFFPKLGLREVKIADFSRLNFLYTLMSKRKLKWLIENGMCPDWDDPRFPTVKGIMRRGMQRDALYDFMVAQGSSKNATDMEWDKFWATNKKSIDPIAPRYAAIRKDKAVILSIKEADGVTDLAEGVKTVPLHPKDTDGSKFGFRSVFVGPKVLVEGEDLEACAEVKQELVKVGETVILFSLGCVTITKVDVGPDGHVTAAEGKLAPDFDIKLPKRKLHWVAESPHNVMIVAHEFDHLITKPKLEENDDFKDFIRENSHGTLTMVGEPGLRKVAANDFLQLLRRGFYRVDQPLASSSDGHIHLFLIPDGKTKAMSTLSYALEHR</sequence>
<accession>A0ABP0KQ81</accession>
<keyword evidence="4 7" id="KW-0067">ATP-binding</keyword>
<evidence type="ECO:0000256" key="8">
    <source>
        <dbReference type="SAM" id="MobiDB-lite"/>
    </source>
</evidence>
<evidence type="ECO:0000256" key="2">
    <source>
        <dbReference type="ARBA" id="ARBA00022598"/>
    </source>
</evidence>